<sequence length="530" mass="57188">MLLLAASLAGLANALVIGLASSIARTPEHAWPRWILFAVGVAVYAVCARRTYHVVVAIVESSVQRLRAGLVEKIGRCDLAGVERVGSAEIYDRITQTTASLSGVAGVLAYLLQSLGVLVFAVAYVAWLSPNAYVLIVALIAVFARLYVLHHREVRDHLGAMARRRVEFLDRLTDLMRGFKESKLSRVRSAELGDAIVRTSDALRATSVKFNTLVDMNSVLVGCSLLVMLGVVVFVLPQHVATDSGALSDHVAAVMFLWAPLSGVVVAVPSYSRAVQALREASELAAKLDAGADATAAADGAADPWAGRVDTVALRRLCYAYPDAPASDPFSVGPIDLTLRAGEIVFFVGGNGSGKSTLLKALIGLYAPTGGGIEVDGVAVSAANVAAYRELFGVIFADFHLFSKLHGLDAVDETRVGELLADMQLTGRTAFAHDRFTRRDLSTGQRKRLALIVTLLEDRPILVFDEWAADQDPEFRRTFYDEILPALKRAGKLVLAVSHDDRYFHCADRVVIMDRGRVRSVETHTGRLPS</sequence>
<comment type="caution">
    <text evidence="10">The sequence shown here is derived from an EMBL/GenBank/DDBJ whole genome shotgun (WGS) entry which is preliminary data.</text>
</comment>
<dbReference type="SUPFAM" id="SSF52540">
    <property type="entry name" value="P-loop containing nucleoside triphosphate hydrolases"/>
    <property type="match status" value="1"/>
</dbReference>
<feature type="transmembrane region" description="Helical" evidence="7">
    <location>
        <begin position="219"/>
        <end position="239"/>
    </location>
</feature>
<feature type="transmembrane region" description="Helical" evidence="7">
    <location>
        <begin position="103"/>
        <end position="126"/>
    </location>
</feature>
<feature type="domain" description="ABC transmembrane type-1" evidence="9">
    <location>
        <begin position="1"/>
        <end position="273"/>
    </location>
</feature>
<accession>A0ABT5BEX8</accession>
<dbReference type="RefSeq" id="WP_272002992.1">
    <property type="nucleotide sequence ID" value="NZ_JAQNDN010000019.1"/>
</dbReference>
<dbReference type="InterPro" id="IPR003439">
    <property type="entry name" value="ABC_transporter-like_ATP-bd"/>
</dbReference>
<keyword evidence="2 7" id="KW-0812">Transmembrane</keyword>
<keyword evidence="5 7" id="KW-1133">Transmembrane helix</keyword>
<dbReference type="Proteomes" id="UP001217838">
    <property type="component" value="Unassembled WGS sequence"/>
</dbReference>
<dbReference type="PROSITE" id="PS50893">
    <property type="entry name" value="ABC_TRANSPORTER_2"/>
    <property type="match status" value="1"/>
</dbReference>
<dbReference type="Gene3D" id="1.20.1560.10">
    <property type="entry name" value="ABC transporter type 1, transmembrane domain"/>
    <property type="match status" value="1"/>
</dbReference>
<dbReference type="PANTHER" id="PTHR24221">
    <property type="entry name" value="ATP-BINDING CASSETTE SUB-FAMILY B"/>
    <property type="match status" value="1"/>
</dbReference>
<dbReference type="InterPro" id="IPR003593">
    <property type="entry name" value="AAA+_ATPase"/>
</dbReference>
<feature type="transmembrane region" description="Helical" evidence="7">
    <location>
        <begin position="132"/>
        <end position="148"/>
    </location>
</feature>
<feature type="transmembrane region" description="Helical" evidence="7">
    <location>
        <begin position="251"/>
        <end position="271"/>
    </location>
</feature>
<dbReference type="SUPFAM" id="SSF90123">
    <property type="entry name" value="ABC transporter transmembrane region"/>
    <property type="match status" value="1"/>
</dbReference>
<dbReference type="PROSITE" id="PS50929">
    <property type="entry name" value="ABC_TM1F"/>
    <property type="match status" value="1"/>
</dbReference>
<dbReference type="InterPro" id="IPR039421">
    <property type="entry name" value="Type_1_exporter"/>
</dbReference>
<keyword evidence="4" id="KW-0067">ATP-binding</keyword>
<dbReference type="InterPro" id="IPR011527">
    <property type="entry name" value="ABC1_TM_dom"/>
</dbReference>
<organism evidence="10 11">
    <name type="scientific">Nannocystis radixulma</name>
    <dbReference type="NCBI Taxonomy" id="2995305"/>
    <lineage>
        <taxon>Bacteria</taxon>
        <taxon>Pseudomonadati</taxon>
        <taxon>Myxococcota</taxon>
        <taxon>Polyangia</taxon>
        <taxon>Nannocystales</taxon>
        <taxon>Nannocystaceae</taxon>
        <taxon>Nannocystis</taxon>
    </lineage>
</organism>
<evidence type="ECO:0000313" key="11">
    <source>
        <dbReference type="Proteomes" id="UP001217838"/>
    </source>
</evidence>
<evidence type="ECO:0000256" key="4">
    <source>
        <dbReference type="ARBA" id="ARBA00022840"/>
    </source>
</evidence>
<keyword evidence="6 7" id="KW-0472">Membrane</keyword>
<name>A0ABT5BEX8_9BACT</name>
<evidence type="ECO:0000256" key="2">
    <source>
        <dbReference type="ARBA" id="ARBA00022692"/>
    </source>
</evidence>
<feature type="transmembrane region" description="Helical" evidence="7">
    <location>
        <begin position="30"/>
        <end position="47"/>
    </location>
</feature>
<dbReference type="NCBIfam" id="TIGR01194">
    <property type="entry name" value="cyc_pep_trnsptr"/>
    <property type="match status" value="1"/>
</dbReference>
<evidence type="ECO:0000313" key="10">
    <source>
        <dbReference type="EMBL" id="MDC0671978.1"/>
    </source>
</evidence>
<evidence type="ECO:0000259" key="8">
    <source>
        <dbReference type="PROSITE" id="PS50893"/>
    </source>
</evidence>
<evidence type="ECO:0000256" key="1">
    <source>
        <dbReference type="ARBA" id="ARBA00004651"/>
    </source>
</evidence>
<reference evidence="10 11" key="1">
    <citation type="submission" date="2022-11" db="EMBL/GenBank/DDBJ databases">
        <title>Minimal conservation of predation-associated metabolite biosynthetic gene clusters underscores biosynthetic potential of Myxococcota including descriptions for ten novel species: Archangium lansinium sp. nov., Myxococcus landrumus sp. nov., Nannocystis bai.</title>
        <authorList>
            <person name="Ahearne A."/>
            <person name="Stevens C."/>
            <person name="Dowd S."/>
        </authorList>
    </citation>
    <scope>NUCLEOTIDE SEQUENCE [LARGE SCALE GENOMIC DNA]</scope>
    <source>
        <strain evidence="10 11">NCELM</strain>
    </source>
</reference>
<dbReference type="PANTHER" id="PTHR24221:SF646">
    <property type="entry name" value="HAEMOLYSIN SECRETION ATP-BINDING PROTEIN"/>
    <property type="match status" value="1"/>
</dbReference>
<dbReference type="InterPro" id="IPR036640">
    <property type="entry name" value="ABC1_TM_sf"/>
</dbReference>
<evidence type="ECO:0000256" key="6">
    <source>
        <dbReference type="ARBA" id="ARBA00023136"/>
    </source>
</evidence>
<dbReference type="InterPro" id="IPR027417">
    <property type="entry name" value="P-loop_NTPase"/>
</dbReference>
<keyword evidence="11" id="KW-1185">Reference proteome</keyword>
<proteinExistence type="predicted"/>
<evidence type="ECO:0000256" key="7">
    <source>
        <dbReference type="SAM" id="Phobius"/>
    </source>
</evidence>
<feature type="domain" description="ABC transporter" evidence="8">
    <location>
        <begin position="312"/>
        <end position="528"/>
    </location>
</feature>
<dbReference type="Pfam" id="PF00005">
    <property type="entry name" value="ABC_tran"/>
    <property type="match status" value="1"/>
</dbReference>
<evidence type="ECO:0000256" key="5">
    <source>
        <dbReference type="ARBA" id="ARBA00022989"/>
    </source>
</evidence>
<comment type="subcellular location">
    <subcellularLocation>
        <location evidence="1">Cell membrane</location>
        <topology evidence="1">Multi-pass membrane protein</topology>
    </subcellularLocation>
</comment>
<evidence type="ECO:0000259" key="9">
    <source>
        <dbReference type="PROSITE" id="PS50929"/>
    </source>
</evidence>
<protein>
    <submittedName>
        <fullName evidence="10">Cyclic peptide export ABC transporter</fullName>
    </submittedName>
</protein>
<dbReference type="Gene3D" id="3.40.50.300">
    <property type="entry name" value="P-loop containing nucleotide triphosphate hydrolases"/>
    <property type="match status" value="1"/>
</dbReference>
<dbReference type="EMBL" id="JAQNDN010000019">
    <property type="protein sequence ID" value="MDC0671978.1"/>
    <property type="molecule type" value="Genomic_DNA"/>
</dbReference>
<dbReference type="InterPro" id="IPR005898">
    <property type="entry name" value="Cyc_pep_transpt_SyrD/YojI"/>
</dbReference>
<evidence type="ECO:0000256" key="3">
    <source>
        <dbReference type="ARBA" id="ARBA00022741"/>
    </source>
</evidence>
<dbReference type="SMART" id="SM00382">
    <property type="entry name" value="AAA"/>
    <property type="match status" value="1"/>
</dbReference>
<gene>
    <name evidence="10" type="ORF">POL58_29805</name>
</gene>
<keyword evidence="3" id="KW-0547">Nucleotide-binding</keyword>